<dbReference type="GO" id="GO:0006511">
    <property type="term" value="P:ubiquitin-dependent protein catabolic process"/>
    <property type="evidence" value="ECO:0007669"/>
    <property type="project" value="InterPro"/>
</dbReference>
<keyword evidence="1" id="KW-1185">Reference proteome</keyword>
<accession>A0A914Y5B8</accession>
<dbReference type="InterPro" id="IPR011333">
    <property type="entry name" value="SKP1/BTB/POZ_sf"/>
</dbReference>
<dbReference type="Proteomes" id="UP000887577">
    <property type="component" value="Unplaced"/>
</dbReference>
<dbReference type="WBParaSite" id="PSU_v2.g14627.t1">
    <property type="protein sequence ID" value="PSU_v2.g14627.t1"/>
    <property type="gene ID" value="PSU_v2.g14627"/>
</dbReference>
<protein>
    <submittedName>
        <fullName evidence="2">Uncharacterized protein</fullName>
    </submittedName>
</protein>
<reference evidence="2" key="1">
    <citation type="submission" date="2022-11" db="UniProtKB">
        <authorList>
            <consortium name="WormBaseParasite"/>
        </authorList>
    </citation>
    <scope>IDENTIFICATION</scope>
</reference>
<dbReference type="InterPro" id="IPR036296">
    <property type="entry name" value="SKP1-like_dim_sf"/>
</dbReference>
<evidence type="ECO:0000313" key="1">
    <source>
        <dbReference type="Proteomes" id="UP000887577"/>
    </source>
</evidence>
<sequence>MESSSLPNLKITLRASLDFEKLEIPIDQNIIDSSTFLTNISETCTEDTTIDVNMTSKQLQQFVTFFNHYPSTNAPQDEEFETQFFGALTNEEFYALCNAIDFFDSDRFTEAAGDFVLRDKIPEMKTEDIRNYLGIKNDMEDKKVELFDPSSLNYFRN</sequence>
<dbReference type="Gene3D" id="3.30.710.10">
    <property type="entry name" value="Potassium Channel Kv1.1, Chain A"/>
    <property type="match status" value="1"/>
</dbReference>
<dbReference type="SUPFAM" id="SSF81382">
    <property type="entry name" value="Skp1 dimerisation domain-like"/>
    <property type="match status" value="1"/>
</dbReference>
<organism evidence="1 2">
    <name type="scientific">Panagrolaimus superbus</name>
    <dbReference type="NCBI Taxonomy" id="310955"/>
    <lineage>
        <taxon>Eukaryota</taxon>
        <taxon>Metazoa</taxon>
        <taxon>Ecdysozoa</taxon>
        <taxon>Nematoda</taxon>
        <taxon>Chromadorea</taxon>
        <taxon>Rhabditida</taxon>
        <taxon>Tylenchina</taxon>
        <taxon>Panagrolaimomorpha</taxon>
        <taxon>Panagrolaimoidea</taxon>
        <taxon>Panagrolaimidae</taxon>
        <taxon>Panagrolaimus</taxon>
    </lineage>
</organism>
<evidence type="ECO:0000313" key="2">
    <source>
        <dbReference type="WBParaSite" id="PSU_v2.g14627.t1"/>
    </source>
</evidence>
<dbReference type="AlphaFoldDB" id="A0A914Y5B8"/>
<name>A0A914Y5B8_9BILA</name>
<proteinExistence type="predicted"/>